<protein>
    <submittedName>
        <fullName evidence="1">Uncharacterized protein</fullName>
    </submittedName>
</protein>
<name>A0ABX9MH09_9DEIN</name>
<keyword evidence="2" id="KW-1185">Reference proteome</keyword>
<evidence type="ECO:0000313" key="2">
    <source>
        <dbReference type="Proteomes" id="UP000265443"/>
    </source>
</evidence>
<dbReference type="Proteomes" id="UP000265443">
    <property type="component" value="Unassembled WGS sequence"/>
</dbReference>
<evidence type="ECO:0000313" key="1">
    <source>
        <dbReference type="EMBL" id="RIH74205.1"/>
    </source>
</evidence>
<comment type="caution">
    <text evidence="1">The sequence shown here is derived from an EMBL/GenBank/DDBJ whole genome shotgun (WGS) entry which is preliminary data.</text>
</comment>
<dbReference type="EMBL" id="QWKY01000148">
    <property type="protein sequence ID" value="RIH74205.1"/>
    <property type="molecule type" value="Genomic_DNA"/>
</dbReference>
<gene>
    <name evidence="1" type="ORF">Mhypo_03473</name>
</gene>
<organism evidence="1 2">
    <name type="scientific">Meiothermus hypogaeus</name>
    <dbReference type="NCBI Taxonomy" id="884155"/>
    <lineage>
        <taxon>Bacteria</taxon>
        <taxon>Thermotogati</taxon>
        <taxon>Deinococcota</taxon>
        <taxon>Deinococci</taxon>
        <taxon>Thermales</taxon>
        <taxon>Thermaceae</taxon>
        <taxon>Meiothermus</taxon>
    </lineage>
</organism>
<sequence>MKLRALEEWEMKGTIGGCWIMDGSNHHSILEVCAAGGGGGSSARTPTTRVYDVRVNDDSSKEFG</sequence>
<accession>A0ABX9MH09</accession>
<proteinExistence type="predicted"/>
<reference evidence="1 2" key="1">
    <citation type="submission" date="2018-08" db="EMBL/GenBank/DDBJ databases">
        <title>Meiothermus hypogaeus DSM 23238 genome sequencing project.</title>
        <authorList>
            <person name="Da Costa M.S."/>
            <person name="Albuquerque L."/>
            <person name="Raposo P."/>
            <person name="Froufe H.J.C."/>
            <person name="Barroso C.S."/>
            <person name="Egas C."/>
        </authorList>
    </citation>
    <scope>NUCLEOTIDE SEQUENCE [LARGE SCALE GENOMIC DNA]</scope>
    <source>
        <strain evidence="1 2">DSM 23238</strain>
    </source>
</reference>